<dbReference type="WBParaSite" id="SPAL_0001242900.1">
    <property type="protein sequence ID" value="SPAL_0001242900.1"/>
    <property type="gene ID" value="SPAL_0001242900"/>
</dbReference>
<name>A0A0N5C374_STREA</name>
<evidence type="ECO:0000313" key="1">
    <source>
        <dbReference type="Proteomes" id="UP000046392"/>
    </source>
</evidence>
<dbReference type="STRING" id="174720.A0A0N5C374"/>
<protein>
    <submittedName>
        <fullName evidence="2">CB1 cannabinoid receptor-interacting protein 1</fullName>
    </submittedName>
</protein>
<accession>A0A0N5C374</accession>
<evidence type="ECO:0000313" key="2">
    <source>
        <dbReference type="WBParaSite" id="SPAL_0001242900.1"/>
    </source>
</evidence>
<organism evidence="1 2">
    <name type="scientific">Strongyloides papillosus</name>
    <name type="common">Intestinal threadworm</name>
    <dbReference type="NCBI Taxonomy" id="174720"/>
    <lineage>
        <taxon>Eukaryota</taxon>
        <taxon>Metazoa</taxon>
        <taxon>Ecdysozoa</taxon>
        <taxon>Nematoda</taxon>
        <taxon>Chromadorea</taxon>
        <taxon>Rhabditida</taxon>
        <taxon>Tylenchina</taxon>
        <taxon>Panagrolaimomorpha</taxon>
        <taxon>Strongyloidoidea</taxon>
        <taxon>Strongyloididae</taxon>
        <taxon>Strongyloides</taxon>
    </lineage>
</organism>
<keyword evidence="1" id="KW-1185">Reference proteome</keyword>
<proteinExistence type="predicted"/>
<dbReference type="Proteomes" id="UP000046392">
    <property type="component" value="Unplaced"/>
</dbReference>
<sequence length="161" mass="17698">MAIDKDPTEVSIGKGPAIVSVVKDNGNKVELVVKIPQLKKRGQILRKIIGTIKKPSNPSKLCGNARFVEYTLDGTSLHFVVNVFKSNTKKNQNNETLLGSYTCDIKQFPSRISPESAEFEVLQASSGNAYIGLTLIKVGDISTDWKEFQDRNGTIDVSAVW</sequence>
<dbReference type="AlphaFoldDB" id="A0A0N5C374"/>
<reference evidence="2" key="1">
    <citation type="submission" date="2017-02" db="UniProtKB">
        <authorList>
            <consortium name="WormBaseParasite"/>
        </authorList>
    </citation>
    <scope>IDENTIFICATION</scope>
</reference>